<dbReference type="EMBL" id="CM026423">
    <property type="protein sequence ID" value="KAG0582051.1"/>
    <property type="molecule type" value="Genomic_DNA"/>
</dbReference>
<reference evidence="1" key="1">
    <citation type="submission" date="2020-06" db="EMBL/GenBank/DDBJ databases">
        <title>WGS assembly of Ceratodon purpureus strain R40.</title>
        <authorList>
            <person name="Carey S.B."/>
            <person name="Jenkins J."/>
            <person name="Shu S."/>
            <person name="Lovell J.T."/>
            <person name="Sreedasyam A."/>
            <person name="Maumus F."/>
            <person name="Tiley G.P."/>
            <person name="Fernandez-Pozo N."/>
            <person name="Barry K."/>
            <person name="Chen C."/>
            <person name="Wang M."/>
            <person name="Lipzen A."/>
            <person name="Daum C."/>
            <person name="Saski C.A."/>
            <person name="Payton A.C."/>
            <person name="Mcbreen J.C."/>
            <person name="Conrad R.E."/>
            <person name="Kollar L.M."/>
            <person name="Olsson S."/>
            <person name="Huttunen S."/>
            <person name="Landis J.B."/>
            <person name="Wickett N.J."/>
            <person name="Johnson M.G."/>
            <person name="Rensing S.A."/>
            <person name="Grimwood J."/>
            <person name="Schmutz J."/>
            <person name="Mcdaniel S.F."/>
        </authorList>
    </citation>
    <scope>NUCLEOTIDE SEQUENCE</scope>
    <source>
        <strain evidence="1">R40</strain>
    </source>
</reference>
<dbReference type="Proteomes" id="UP000822688">
    <property type="component" value="Chromosome 3"/>
</dbReference>
<protein>
    <submittedName>
        <fullName evidence="1">Uncharacterized protein</fullName>
    </submittedName>
</protein>
<evidence type="ECO:0000313" key="2">
    <source>
        <dbReference type="Proteomes" id="UP000822688"/>
    </source>
</evidence>
<keyword evidence="2" id="KW-1185">Reference proteome</keyword>
<dbReference type="AlphaFoldDB" id="A0A8T0IGL4"/>
<proteinExistence type="predicted"/>
<sequence length="102" mass="11153">MALQLLDSDALVAAPEPRAAAEPATPIAAEPATLVAAEPQKYMASQQLLAPNLHLTLSPSPVHDLLSQSSHAQKALSHNPELFDLAHHRKHLELNEKFLRHY</sequence>
<comment type="caution">
    <text evidence="1">The sequence shown here is derived from an EMBL/GenBank/DDBJ whole genome shotgun (WGS) entry which is preliminary data.</text>
</comment>
<accession>A0A8T0IGL4</accession>
<organism evidence="1 2">
    <name type="scientific">Ceratodon purpureus</name>
    <name type="common">Fire moss</name>
    <name type="synonym">Dicranum purpureum</name>
    <dbReference type="NCBI Taxonomy" id="3225"/>
    <lineage>
        <taxon>Eukaryota</taxon>
        <taxon>Viridiplantae</taxon>
        <taxon>Streptophyta</taxon>
        <taxon>Embryophyta</taxon>
        <taxon>Bryophyta</taxon>
        <taxon>Bryophytina</taxon>
        <taxon>Bryopsida</taxon>
        <taxon>Dicranidae</taxon>
        <taxon>Pseudoditrichales</taxon>
        <taxon>Ditrichaceae</taxon>
        <taxon>Ceratodon</taxon>
    </lineage>
</organism>
<gene>
    <name evidence="1" type="ORF">KC19_3G030000</name>
</gene>
<name>A0A8T0IGL4_CERPU</name>
<evidence type="ECO:0000313" key="1">
    <source>
        <dbReference type="EMBL" id="KAG0582051.1"/>
    </source>
</evidence>